<dbReference type="GO" id="GO:0004660">
    <property type="term" value="F:protein farnesyltransferase activity"/>
    <property type="evidence" value="ECO:0007669"/>
    <property type="project" value="UniProtKB-UniRule"/>
</dbReference>
<comment type="cofactor">
    <cofactor evidence="9">
        <name>Zn(2+)</name>
        <dbReference type="ChEBI" id="CHEBI:29105"/>
    </cofactor>
    <text evidence="9">Binds 1 zinc ion per subunit.</text>
</comment>
<dbReference type="RefSeq" id="XP_004354314.1">
    <property type="nucleotide sequence ID" value="XM_004354262.1"/>
</dbReference>
<dbReference type="GO" id="GO:0097354">
    <property type="term" value="P:prenylation"/>
    <property type="evidence" value="ECO:0007669"/>
    <property type="project" value="UniProtKB-UniRule"/>
</dbReference>
<dbReference type="SUPFAM" id="SSF54236">
    <property type="entry name" value="Ubiquitin-like"/>
    <property type="match status" value="1"/>
</dbReference>
<dbReference type="GO" id="GO:0005965">
    <property type="term" value="C:protein farnesyltransferase complex"/>
    <property type="evidence" value="ECO:0007669"/>
    <property type="project" value="UniProtKB-UniRule"/>
</dbReference>
<dbReference type="GeneID" id="14867651"/>
<evidence type="ECO:0000313" key="13">
    <source>
        <dbReference type="Proteomes" id="UP000007797"/>
    </source>
</evidence>
<dbReference type="OMA" id="WISFWIL"/>
<feature type="compositionally biased region" description="Polar residues" evidence="10">
    <location>
        <begin position="564"/>
        <end position="573"/>
    </location>
</feature>
<gene>
    <name evidence="12" type="primary">fntB</name>
    <name evidence="12" type="ORF">DFA_10414</name>
</gene>
<evidence type="ECO:0000256" key="10">
    <source>
        <dbReference type="SAM" id="MobiDB-lite"/>
    </source>
</evidence>
<keyword evidence="5 9" id="KW-0808">Transferase</keyword>
<dbReference type="EC" id="2.5.1.58" evidence="2 9"/>
<dbReference type="Gene3D" id="3.10.20.90">
    <property type="entry name" value="Phosphatidylinositol 3-kinase Catalytic Subunit, Chain A, domain 1"/>
    <property type="match status" value="1"/>
</dbReference>
<dbReference type="Pfam" id="PF00240">
    <property type="entry name" value="ubiquitin"/>
    <property type="match status" value="1"/>
</dbReference>
<dbReference type="InterPro" id="IPR008930">
    <property type="entry name" value="Terpenoid_cyclase/PrenylTrfase"/>
</dbReference>
<protein>
    <recommendedName>
        <fullName evidence="3 9">Protein farnesyltransferase subunit beta</fullName>
        <shortName evidence="9">FTase-beta</shortName>
        <ecNumber evidence="2 9">2.5.1.58</ecNumber>
    </recommendedName>
</protein>
<comment type="catalytic activity">
    <reaction evidence="9">
        <text>L-cysteinyl-[protein] + (2E,6E)-farnesyl diphosphate = S-(2E,6E)-farnesyl-L-cysteinyl-[protein] + diphosphate</text>
        <dbReference type="Rhea" id="RHEA:13345"/>
        <dbReference type="Rhea" id="RHEA-COMP:10131"/>
        <dbReference type="Rhea" id="RHEA-COMP:11535"/>
        <dbReference type="ChEBI" id="CHEBI:29950"/>
        <dbReference type="ChEBI" id="CHEBI:33019"/>
        <dbReference type="ChEBI" id="CHEBI:86019"/>
        <dbReference type="ChEBI" id="CHEBI:175763"/>
    </reaction>
</comment>
<feature type="region of interest" description="Disordered" evidence="10">
    <location>
        <begin position="561"/>
        <end position="589"/>
    </location>
</feature>
<dbReference type="InterPro" id="IPR045089">
    <property type="entry name" value="PGGT1B-like"/>
</dbReference>
<dbReference type="Pfam" id="PF00432">
    <property type="entry name" value="Prenyltrans"/>
    <property type="match status" value="1"/>
</dbReference>
<dbReference type="CDD" id="cd02893">
    <property type="entry name" value="FTase"/>
    <property type="match status" value="1"/>
</dbReference>
<feature type="domain" description="Ubiquitin-like" evidence="11">
    <location>
        <begin position="470"/>
        <end position="543"/>
    </location>
</feature>
<dbReference type="InterPro" id="IPR000626">
    <property type="entry name" value="Ubiquitin-like_dom"/>
</dbReference>
<comment type="function">
    <text evidence="9">Catalyzes the transfer of a farnesyl moiety from farnesyl diphosphate to a cysteine at the fourth position from the C-terminus of several proteins. The beta subunit is responsible for peptide-binding.</text>
</comment>
<dbReference type="AlphaFoldDB" id="F4QA53"/>
<name>F4QA53_CACFS</name>
<evidence type="ECO:0000256" key="2">
    <source>
        <dbReference type="ARBA" id="ARBA00012702"/>
    </source>
</evidence>
<dbReference type="InterPro" id="IPR026872">
    <property type="entry name" value="FTB"/>
</dbReference>
<dbReference type="PANTHER" id="PTHR11774">
    <property type="entry name" value="GERANYLGERANYL TRANSFERASE TYPE BETA SUBUNIT"/>
    <property type="match status" value="1"/>
</dbReference>
<keyword evidence="7" id="KW-0677">Repeat</keyword>
<evidence type="ECO:0000256" key="6">
    <source>
        <dbReference type="ARBA" id="ARBA00022723"/>
    </source>
</evidence>
<keyword evidence="6 9" id="KW-0479">Metal-binding</keyword>
<dbReference type="InterPro" id="IPR001330">
    <property type="entry name" value="Prenyltrans"/>
</dbReference>
<accession>F4QA53</accession>
<dbReference type="InterPro" id="IPR029071">
    <property type="entry name" value="Ubiquitin-like_domsf"/>
</dbReference>
<comment type="subunit">
    <text evidence="9">Heterodimer of an alpha and a beta subunit.</text>
</comment>
<dbReference type="GO" id="GO:0008270">
    <property type="term" value="F:zinc ion binding"/>
    <property type="evidence" value="ECO:0007669"/>
    <property type="project" value="UniProtKB-UniRule"/>
</dbReference>
<dbReference type="SUPFAM" id="SSF48239">
    <property type="entry name" value="Terpenoid cyclases/Protein prenyltransferases"/>
    <property type="match status" value="1"/>
</dbReference>
<keyword evidence="8 9" id="KW-0862">Zinc</keyword>
<evidence type="ECO:0000256" key="7">
    <source>
        <dbReference type="ARBA" id="ARBA00022737"/>
    </source>
</evidence>
<evidence type="ECO:0000256" key="9">
    <source>
        <dbReference type="RuleBase" id="RU365056"/>
    </source>
</evidence>
<dbReference type="EMBL" id="GL883026">
    <property type="protein sequence ID" value="EGG15572.1"/>
    <property type="molecule type" value="Genomic_DNA"/>
</dbReference>
<dbReference type="Gene3D" id="1.50.10.20">
    <property type="match status" value="1"/>
</dbReference>
<organism evidence="12 13">
    <name type="scientific">Cavenderia fasciculata</name>
    <name type="common">Slime mold</name>
    <name type="synonym">Dictyostelium fasciculatum</name>
    <dbReference type="NCBI Taxonomy" id="261658"/>
    <lineage>
        <taxon>Eukaryota</taxon>
        <taxon>Amoebozoa</taxon>
        <taxon>Evosea</taxon>
        <taxon>Eumycetozoa</taxon>
        <taxon>Dictyostelia</taxon>
        <taxon>Acytosteliales</taxon>
        <taxon>Cavenderiaceae</taxon>
        <taxon>Cavenderia</taxon>
    </lineage>
</organism>
<evidence type="ECO:0000256" key="8">
    <source>
        <dbReference type="ARBA" id="ARBA00022833"/>
    </source>
</evidence>
<dbReference type="STRING" id="1054147.F4QA53"/>
<sequence>MSRIQEIDIDTDEDYNSNIQQQQNNINNVVQREPITPTVIAQNGMIAQIMEKRADHKDDETGEELEPGLFKEQCVSFATDALGYIHGSHTSLESSRAWICFWNLHALDLLGYLTPERLHEPTKTTQSKVVEGETCDGSIKSRSTGFLKRLQQPSGGFAGGMDQVSHMVSTFAAVSALMVVESYEVINRRTMYQFLMRMKTAQGSFKTQEDGEDDSRSTYCAMVVATLLNIVTPELIQGVPEYLARCQTYEGGFGGQPGVEAHGGYTFCSVAALSLLNSLHLINFNSLLRWLVNRQLDYDGGIQGRTNKLVDTCYSYWQCALFPILRAYDESLASQHHAMFYQNIGNSVDGKQLFNQQKLQEYCLVCCQNVRGGFSDHPQRGRDYYHTCYTLAGLSVSQHNDLYLSVNCINGSRQEMPPVTLTSDVTAPPYTLSDCTDQEKLSNLIEPTHPIFNLCLPKCGNGQVPFILEDVDSKYTIGRVKRTLCARYNIPVKSQRLILGGRQLKNRFVSISLTPLSVSVSQTFKTLEEYKIDGEFPLHLVLRLSLFAVAPVSNPNVRVAGEQPPSTTATLPTLEQEEAGIVEVDDEDD</sequence>
<dbReference type="OrthoDB" id="10261146at2759"/>
<reference evidence="13" key="1">
    <citation type="journal article" date="2011" name="Genome Res.">
        <title>Phylogeny-wide analysis of social amoeba genomes highlights ancient origins for complex intercellular communication.</title>
        <authorList>
            <person name="Heidel A.J."/>
            <person name="Lawal H.M."/>
            <person name="Felder M."/>
            <person name="Schilde C."/>
            <person name="Helps N.R."/>
            <person name="Tunggal B."/>
            <person name="Rivero F."/>
            <person name="John U."/>
            <person name="Schleicher M."/>
            <person name="Eichinger L."/>
            <person name="Platzer M."/>
            <person name="Noegel A.A."/>
            <person name="Schaap P."/>
            <person name="Gloeckner G."/>
        </authorList>
    </citation>
    <scope>NUCLEOTIDE SEQUENCE [LARGE SCALE GENOMIC DNA]</scope>
    <source>
        <strain evidence="13">SH3</strain>
    </source>
</reference>
<keyword evidence="13" id="KW-1185">Reference proteome</keyword>
<evidence type="ECO:0000313" key="12">
    <source>
        <dbReference type="EMBL" id="EGG15572.1"/>
    </source>
</evidence>
<dbReference type="PANTHER" id="PTHR11774:SF6">
    <property type="entry name" value="PROTEIN FARNESYLTRANSFERASE SUBUNIT BETA"/>
    <property type="match status" value="1"/>
</dbReference>
<evidence type="ECO:0000256" key="3">
    <source>
        <dbReference type="ARBA" id="ARBA00015798"/>
    </source>
</evidence>
<evidence type="ECO:0000259" key="11">
    <source>
        <dbReference type="PROSITE" id="PS50053"/>
    </source>
</evidence>
<proteinExistence type="inferred from homology"/>
<feature type="compositionally biased region" description="Acidic residues" evidence="10">
    <location>
        <begin position="575"/>
        <end position="589"/>
    </location>
</feature>
<dbReference type="Proteomes" id="UP000007797">
    <property type="component" value="Unassembled WGS sequence"/>
</dbReference>
<evidence type="ECO:0000256" key="4">
    <source>
        <dbReference type="ARBA" id="ARBA00022602"/>
    </source>
</evidence>
<evidence type="ECO:0000256" key="5">
    <source>
        <dbReference type="ARBA" id="ARBA00022679"/>
    </source>
</evidence>
<evidence type="ECO:0000256" key="1">
    <source>
        <dbReference type="ARBA" id="ARBA00010497"/>
    </source>
</evidence>
<comment type="similarity">
    <text evidence="1 9">Belongs to the protein prenyltransferase subunit beta family.</text>
</comment>
<keyword evidence="4 9" id="KW-0637">Prenyltransferase</keyword>
<dbReference type="KEGG" id="dfa:DFA_10414"/>
<dbReference type="PROSITE" id="PS50053">
    <property type="entry name" value="UBIQUITIN_2"/>
    <property type="match status" value="1"/>
</dbReference>